<feature type="repeat" description="ANK" evidence="1">
    <location>
        <begin position="109"/>
        <end position="141"/>
    </location>
</feature>
<protein>
    <submittedName>
        <fullName evidence="3">Uncharacterized protein isoform X1</fullName>
    </submittedName>
</protein>
<dbReference type="RefSeq" id="XP_056686152.1">
    <property type="nucleotide sequence ID" value="XM_056830174.1"/>
</dbReference>
<evidence type="ECO:0000313" key="3">
    <source>
        <dbReference type="RefSeq" id="XP_056686152.1"/>
    </source>
</evidence>
<reference evidence="2" key="1">
    <citation type="journal article" date="2021" name="Nat. Commun.">
        <title>Genomic analyses provide insights into spinach domestication and the genetic basis of agronomic traits.</title>
        <authorList>
            <person name="Cai X."/>
            <person name="Sun X."/>
            <person name="Xu C."/>
            <person name="Sun H."/>
            <person name="Wang X."/>
            <person name="Ge C."/>
            <person name="Zhang Z."/>
            <person name="Wang Q."/>
            <person name="Fei Z."/>
            <person name="Jiao C."/>
            <person name="Wang Q."/>
        </authorList>
    </citation>
    <scope>NUCLEOTIDE SEQUENCE [LARGE SCALE GENOMIC DNA]</scope>
    <source>
        <strain evidence="2">cv. Varoflay</strain>
    </source>
</reference>
<name>A0ABM3QS06_SPIOL</name>
<dbReference type="Pfam" id="PF12796">
    <property type="entry name" value="Ank_2"/>
    <property type="match status" value="2"/>
</dbReference>
<dbReference type="InterPro" id="IPR002110">
    <property type="entry name" value="Ankyrin_rpt"/>
</dbReference>
<dbReference type="GeneID" id="110781895"/>
<evidence type="ECO:0000256" key="1">
    <source>
        <dbReference type="PROSITE-ProRule" id="PRU00023"/>
    </source>
</evidence>
<dbReference type="InterPro" id="IPR051616">
    <property type="entry name" value="Cul2-RING_E3_ligase_SR"/>
</dbReference>
<proteinExistence type="predicted"/>
<dbReference type="SUPFAM" id="SSF48452">
    <property type="entry name" value="TPR-like"/>
    <property type="match status" value="1"/>
</dbReference>
<feature type="repeat" description="ANK" evidence="1">
    <location>
        <begin position="209"/>
        <end position="237"/>
    </location>
</feature>
<dbReference type="Proteomes" id="UP000813463">
    <property type="component" value="Chromosome 5"/>
</dbReference>
<organism evidence="2 3">
    <name type="scientific">Spinacia oleracea</name>
    <name type="common">Spinach</name>
    <dbReference type="NCBI Taxonomy" id="3562"/>
    <lineage>
        <taxon>Eukaryota</taxon>
        <taxon>Viridiplantae</taxon>
        <taxon>Streptophyta</taxon>
        <taxon>Embryophyta</taxon>
        <taxon>Tracheophyta</taxon>
        <taxon>Spermatophyta</taxon>
        <taxon>Magnoliopsida</taxon>
        <taxon>eudicotyledons</taxon>
        <taxon>Gunneridae</taxon>
        <taxon>Pentapetalae</taxon>
        <taxon>Caryophyllales</taxon>
        <taxon>Chenopodiaceae</taxon>
        <taxon>Chenopodioideae</taxon>
        <taxon>Anserineae</taxon>
        <taxon>Spinacia</taxon>
    </lineage>
</organism>
<reference evidence="3" key="2">
    <citation type="submission" date="2025-08" db="UniProtKB">
        <authorList>
            <consortium name="RefSeq"/>
        </authorList>
    </citation>
    <scope>IDENTIFICATION</scope>
    <source>
        <tissue evidence="3">Leaf</tissue>
    </source>
</reference>
<keyword evidence="2" id="KW-1185">Reference proteome</keyword>
<sequence length="425" mass="46410">MSNIFTAASNGDLKRIKEIVKRLNDKYGEQKAKEILGGKDSKGRTILHIAASEGRTLICKYLVDTIKFDINSKDRMGSTPLHHAVLEGHFMTSSFLLDHGADPNATSPNGLTPLHYAAKNGRKDHVKLLISKGAEVDALSASRGTPLRNAAAYGMKDVVKILLGHKANPNYTSHPALNPLVVAVLDQSIDCVRLLLKSHADPNLCLDKPLVVAVFGGNIEIIKCLLRAGADPNVTNFFDLTPIEIAAMEGHLAVVETLFDATTPIPHIPIWSCHGICEYMNSQEAKNQRQLKAVTKFFLAKLIGAQAMRTNDYLTAAYWYTECSTMKPTDATMFSNRSFCWSGLNEADLALSDADSSIRLNPQLATGHYCAGIARMLLKDSQNAVAAFGNACKCDPRNKELRDTYNKALALLAPPTDDFSRLSVE</sequence>
<dbReference type="InterPro" id="IPR011990">
    <property type="entry name" value="TPR-like_helical_dom_sf"/>
</dbReference>
<feature type="repeat" description="ANK" evidence="1">
    <location>
        <begin position="76"/>
        <end position="108"/>
    </location>
</feature>
<dbReference type="PANTHER" id="PTHR46224:SF67">
    <property type="entry name" value="HSP70-HSP90 ORGANIZING PROTEIN 3-LIKE"/>
    <property type="match status" value="1"/>
</dbReference>
<dbReference type="SMART" id="SM00248">
    <property type="entry name" value="ANK"/>
    <property type="match status" value="7"/>
</dbReference>
<dbReference type="InterPro" id="IPR036770">
    <property type="entry name" value="Ankyrin_rpt-contain_sf"/>
</dbReference>
<dbReference type="Gene3D" id="1.25.40.20">
    <property type="entry name" value="Ankyrin repeat-containing domain"/>
    <property type="match status" value="4"/>
</dbReference>
<feature type="repeat" description="ANK" evidence="1">
    <location>
        <begin position="142"/>
        <end position="174"/>
    </location>
</feature>
<dbReference type="Pfam" id="PF00023">
    <property type="entry name" value="Ank"/>
    <property type="match status" value="2"/>
</dbReference>
<gene>
    <name evidence="3" type="primary">LOC110781895</name>
</gene>
<dbReference type="SUPFAM" id="SSF48403">
    <property type="entry name" value="Ankyrin repeat"/>
    <property type="match status" value="1"/>
</dbReference>
<dbReference type="PROSITE" id="PS50297">
    <property type="entry name" value="ANK_REP_REGION"/>
    <property type="match status" value="3"/>
</dbReference>
<dbReference type="PRINTS" id="PR01415">
    <property type="entry name" value="ANKYRIN"/>
</dbReference>
<accession>A0ABM3QS06</accession>
<evidence type="ECO:0000313" key="2">
    <source>
        <dbReference type="Proteomes" id="UP000813463"/>
    </source>
</evidence>
<dbReference type="PANTHER" id="PTHR46224">
    <property type="entry name" value="ANKYRIN REPEAT FAMILY PROTEIN"/>
    <property type="match status" value="1"/>
</dbReference>
<dbReference type="PROSITE" id="PS50088">
    <property type="entry name" value="ANK_REPEAT"/>
    <property type="match status" value="4"/>
</dbReference>
<dbReference type="Gene3D" id="1.25.40.10">
    <property type="entry name" value="Tetratricopeptide repeat domain"/>
    <property type="match status" value="1"/>
</dbReference>
<keyword evidence="1" id="KW-0040">ANK repeat</keyword>